<evidence type="ECO:0000313" key="14">
    <source>
        <dbReference type="Proteomes" id="UP000292974"/>
    </source>
</evidence>
<name>A0A7M3DTV8_RHILE</name>
<evidence type="ECO:0000256" key="3">
    <source>
        <dbReference type="ARBA" id="ARBA00022500"/>
    </source>
</evidence>
<dbReference type="Pfam" id="PF00672">
    <property type="entry name" value="HAMP"/>
    <property type="match status" value="1"/>
</dbReference>
<sequence>MSNFRISSKLILLTTGLVIVFALAAVFLIEAATETIYSERKDALKTQVDIAYSIVTTLHSDETAGKISREEAIAQATALVSQIHYEPNGVIFGYDYSGVRVINPGNAGVGKNFMALTDKNGTPLIKNIIDAGRAGGGFSEYLWPKPGARDDATSVKVSYSKAFDPWQLVLGTGAYLDDIDEKINQVYVQALGIVAAVLVISLIGALAVVRGITRPLTRIHSSLSAVSNDDVSIAIPHTNLTNEIGMMARATKILQDKVRDRLTMEQREADQQRLIEQERSEVSRIQEEEAAGQAHVVKQLSQALAALSEGDLTVRCSDLGSRYDVLRANFNSAISRLLQAMQAVARNAGAITAGSEQIRSASDELSKRTEQQAASVEETAAALEEITTTVAQASRRAEEAGRLVRRTRENAEVSGTVVGRAIEAMSKIEASSAEISGIIGLIDEIAFQTNLLALNAGVEAARAGDAGKGFAVVAQEVRELAQRSAKAAQQINQLIAVSNVHVQTGVALVGETGSALSTIVSQVKQVSDNVEGIVEAAKEQSLGIAEINQAINVVDRGTQQNAAMVEESAAAAHSLAAEAAALLRLLAQFNVGGGATSHVTPKMAVAG</sequence>
<dbReference type="CDD" id="cd11386">
    <property type="entry name" value="MCP_signal"/>
    <property type="match status" value="1"/>
</dbReference>
<dbReference type="GO" id="GO:0006935">
    <property type="term" value="P:chemotaxis"/>
    <property type="evidence" value="ECO:0007669"/>
    <property type="project" value="UniProtKB-KW"/>
</dbReference>
<dbReference type="PANTHER" id="PTHR43531">
    <property type="entry name" value="PROTEIN ICFG"/>
    <property type="match status" value="1"/>
</dbReference>
<dbReference type="Gene3D" id="1.10.287.950">
    <property type="entry name" value="Methyl-accepting chemotaxis protein"/>
    <property type="match status" value="1"/>
</dbReference>
<reference evidence="13 14" key="1">
    <citation type="submission" date="2019-02" db="EMBL/GenBank/DDBJ databases">
        <title>The genomic architecture of introgression among sibling species of bacteria.</title>
        <authorList>
            <person name="Cavassim M.I.A."/>
            <person name="Moeskjaer S."/>
            <person name="Moslemi C."/>
            <person name="Fields B."/>
            <person name="Bachmann A."/>
            <person name="Vilhjalmsson B."/>
            <person name="Schierup M.H."/>
            <person name="Young J.P.W."/>
            <person name="Andersen S.U."/>
        </authorList>
    </citation>
    <scope>NUCLEOTIDE SEQUENCE [LARGE SCALE GENOMIC DNA]</scope>
    <source>
        <strain evidence="13 14">SM135B</strain>
    </source>
</reference>
<evidence type="ECO:0000256" key="2">
    <source>
        <dbReference type="ARBA" id="ARBA00022475"/>
    </source>
</evidence>
<dbReference type="InterPro" id="IPR004089">
    <property type="entry name" value="MCPsignal_dom"/>
</dbReference>
<dbReference type="InterPro" id="IPR003660">
    <property type="entry name" value="HAMP_dom"/>
</dbReference>
<organism evidence="13 14">
    <name type="scientific">Rhizobium leguminosarum</name>
    <dbReference type="NCBI Taxonomy" id="384"/>
    <lineage>
        <taxon>Bacteria</taxon>
        <taxon>Pseudomonadati</taxon>
        <taxon>Pseudomonadota</taxon>
        <taxon>Alphaproteobacteria</taxon>
        <taxon>Hyphomicrobiales</taxon>
        <taxon>Rhizobiaceae</taxon>
        <taxon>Rhizobium/Agrobacterium group</taxon>
        <taxon>Rhizobium</taxon>
    </lineage>
</organism>
<dbReference type="GO" id="GO:0005886">
    <property type="term" value="C:plasma membrane"/>
    <property type="evidence" value="ECO:0007669"/>
    <property type="project" value="UniProtKB-SubCell"/>
</dbReference>
<dbReference type="InterPro" id="IPR051310">
    <property type="entry name" value="MCP_chemotaxis"/>
</dbReference>
<dbReference type="InterPro" id="IPR033480">
    <property type="entry name" value="sCache_2"/>
</dbReference>
<dbReference type="SMART" id="SM00283">
    <property type="entry name" value="MA"/>
    <property type="match status" value="1"/>
</dbReference>
<keyword evidence="4 10" id="KW-0812">Transmembrane</keyword>
<dbReference type="Gene3D" id="3.30.450.20">
    <property type="entry name" value="PAS domain"/>
    <property type="match status" value="1"/>
</dbReference>
<dbReference type="GO" id="GO:0007165">
    <property type="term" value="P:signal transduction"/>
    <property type="evidence" value="ECO:0007669"/>
    <property type="project" value="UniProtKB-KW"/>
</dbReference>
<dbReference type="PROSITE" id="PS50111">
    <property type="entry name" value="CHEMOTAXIS_TRANSDUC_2"/>
    <property type="match status" value="1"/>
</dbReference>
<comment type="caution">
    <text evidence="13">The sequence shown here is derived from an EMBL/GenBank/DDBJ whole genome shotgun (WGS) entry which is preliminary data.</text>
</comment>
<protein>
    <submittedName>
        <fullName evidence="13">HAMP domain-containing protein</fullName>
    </submittedName>
</protein>
<evidence type="ECO:0000256" key="7">
    <source>
        <dbReference type="ARBA" id="ARBA00029447"/>
    </source>
</evidence>
<dbReference type="PROSITE" id="PS50885">
    <property type="entry name" value="HAMP"/>
    <property type="match status" value="2"/>
</dbReference>
<keyword evidence="8" id="KW-0807">Transducer</keyword>
<feature type="transmembrane region" description="Helical" evidence="10">
    <location>
        <begin position="186"/>
        <end position="209"/>
    </location>
</feature>
<accession>A0A7M3DTV8</accession>
<gene>
    <name evidence="13" type="ORF">ELH90_10485</name>
</gene>
<keyword evidence="3" id="KW-0145">Chemotaxis</keyword>
<dbReference type="SUPFAM" id="SSF58104">
    <property type="entry name" value="Methyl-accepting chemotaxis protein (MCP) signaling domain"/>
    <property type="match status" value="1"/>
</dbReference>
<evidence type="ECO:0000256" key="10">
    <source>
        <dbReference type="SAM" id="Phobius"/>
    </source>
</evidence>
<evidence type="ECO:0000313" key="13">
    <source>
        <dbReference type="EMBL" id="TAY52054.1"/>
    </source>
</evidence>
<evidence type="ECO:0000256" key="9">
    <source>
        <dbReference type="SAM" id="Coils"/>
    </source>
</evidence>
<dbReference type="Pfam" id="PF17200">
    <property type="entry name" value="sCache_2"/>
    <property type="match status" value="1"/>
</dbReference>
<keyword evidence="6 10" id="KW-0472">Membrane</keyword>
<dbReference type="FunFam" id="1.10.287.950:FF:000001">
    <property type="entry name" value="Methyl-accepting chemotaxis sensory transducer"/>
    <property type="match status" value="1"/>
</dbReference>
<dbReference type="EMBL" id="SIOP01000001">
    <property type="protein sequence ID" value="TAY52054.1"/>
    <property type="molecule type" value="Genomic_DNA"/>
</dbReference>
<comment type="similarity">
    <text evidence="7">Belongs to the methyl-accepting chemotaxis (MCP) protein family.</text>
</comment>
<evidence type="ECO:0000256" key="1">
    <source>
        <dbReference type="ARBA" id="ARBA00004651"/>
    </source>
</evidence>
<evidence type="ECO:0000259" key="12">
    <source>
        <dbReference type="PROSITE" id="PS50885"/>
    </source>
</evidence>
<feature type="domain" description="Methyl-accepting transducer" evidence="11">
    <location>
        <begin position="347"/>
        <end position="576"/>
    </location>
</feature>
<dbReference type="PANTHER" id="PTHR43531:SF11">
    <property type="entry name" value="METHYL-ACCEPTING CHEMOTAXIS PROTEIN 3"/>
    <property type="match status" value="1"/>
</dbReference>
<keyword evidence="2" id="KW-1003">Cell membrane</keyword>
<proteinExistence type="inferred from homology"/>
<evidence type="ECO:0000256" key="8">
    <source>
        <dbReference type="PROSITE-ProRule" id="PRU00284"/>
    </source>
</evidence>
<dbReference type="Proteomes" id="UP000292974">
    <property type="component" value="Unassembled WGS sequence"/>
</dbReference>
<dbReference type="Pfam" id="PF00015">
    <property type="entry name" value="MCPsignal"/>
    <property type="match status" value="1"/>
</dbReference>
<feature type="domain" description="HAMP" evidence="12">
    <location>
        <begin position="210"/>
        <end position="263"/>
    </location>
</feature>
<feature type="coiled-coil region" evidence="9">
    <location>
        <begin position="366"/>
        <end position="410"/>
    </location>
</feature>
<evidence type="ECO:0000259" key="11">
    <source>
        <dbReference type="PROSITE" id="PS50111"/>
    </source>
</evidence>
<comment type="subcellular location">
    <subcellularLocation>
        <location evidence="1">Cell membrane</location>
        <topology evidence="1">Multi-pass membrane protein</topology>
    </subcellularLocation>
</comment>
<dbReference type="SMART" id="SM01049">
    <property type="entry name" value="Cache_2"/>
    <property type="match status" value="1"/>
</dbReference>
<feature type="domain" description="HAMP" evidence="12">
    <location>
        <begin position="291"/>
        <end position="342"/>
    </location>
</feature>
<dbReference type="AlphaFoldDB" id="A0A7M3DTV8"/>
<evidence type="ECO:0000256" key="4">
    <source>
        <dbReference type="ARBA" id="ARBA00022692"/>
    </source>
</evidence>
<keyword evidence="5 10" id="KW-1133">Transmembrane helix</keyword>
<dbReference type="SMART" id="SM00304">
    <property type="entry name" value="HAMP"/>
    <property type="match status" value="2"/>
</dbReference>
<keyword evidence="9" id="KW-0175">Coiled coil</keyword>
<evidence type="ECO:0000256" key="6">
    <source>
        <dbReference type="ARBA" id="ARBA00023136"/>
    </source>
</evidence>
<dbReference type="Gene3D" id="1.10.8.500">
    <property type="entry name" value="HAMP domain in histidine kinase"/>
    <property type="match status" value="1"/>
</dbReference>
<evidence type="ECO:0000256" key="5">
    <source>
        <dbReference type="ARBA" id="ARBA00022989"/>
    </source>
</evidence>